<dbReference type="InterPro" id="IPR052739">
    <property type="entry name" value="FAAH2"/>
</dbReference>
<dbReference type="OMA" id="HTMASIW"/>
<dbReference type="FunCoup" id="A0A6P6Y0R8">
    <property type="interactions" value="6"/>
</dbReference>
<feature type="transmembrane region" description="Helical" evidence="3">
    <location>
        <begin position="12"/>
        <end position="29"/>
    </location>
</feature>
<keyword evidence="5" id="KW-1185">Reference proteome</keyword>
<keyword evidence="3" id="KW-0812">Transmembrane</keyword>
<keyword evidence="3" id="KW-0472">Membrane</keyword>
<feature type="domain" description="Amidase" evidence="4">
    <location>
        <begin position="64"/>
        <end position="506"/>
    </location>
</feature>
<dbReference type="InParanoid" id="A0A6P6Y0R8"/>
<dbReference type="PIRSF" id="PIRSF001221">
    <property type="entry name" value="Amidase_fungi"/>
    <property type="match status" value="1"/>
</dbReference>
<feature type="active site" description="Acyl-ester intermediate" evidence="2">
    <location>
        <position position="229"/>
    </location>
</feature>
<feature type="active site" description="Charge relay system" evidence="2">
    <location>
        <position position="130"/>
    </location>
</feature>
<dbReference type="PANTHER" id="PTHR43372">
    <property type="entry name" value="FATTY-ACID AMIDE HYDROLASE"/>
    <property type="match status" value="1"/>
</dbReference>
<dbReference type="Gene3D" id="3.90.1300.10">
    <property type="entry name" value="Amidase signature (AS) domain"/>
    <property type="match status" value="1"/>
</dbReference>
<dbReference type="GO" id="GO:0012505">
    <property type="term" value="C:endomembrane system"/>
    <property type="evidence" value="ECO:0007669"/>
    <property type="project" value="TreeGrafter"/>
</dbReference>
<evidence type="ECO:0000313" key="5">
    <source>
        <dbReference type="Proteomes" id="UP000515146"/>
    </source>
</evidence>
<evidence type="ECO:0000256" key="1">
    <source>
        <dbReference type="ARBA" id="ARBA00009199"/>
    </source>
</evidence>
<dbReference type="RefSeq" id="XP_027199053.1">
    <property type="nucleotide sequence ID" value="XM_027343252.1"/>
</dbReference>
<dbReference type="InterPro" id="IPR036928">
    <property type="entry name" value="AS_sf"/>
</dbReference>
<evidence type="ECO:0000256" key="3">
    <source>
        <dbReference type="SAM" id="Phobius"/>
    </source>
</evidence>
<organism evidence="5 6">
    <name type="scientific">Dermatophagoides pteronyssinus</name>
    <name type="common">European house dust mite</name>
    <dbReference type="NCBI Taxonomy" id="6956"/>
    <lineage>
        <taxon>Eukaryota</taxon>
        <taxon>Metazoa</taxon>
        <taxon>Ecdysozoa</taxon>
        <taxon>Arthropoda</taxon>
        <taxon>Chelicerata</taxon>
        <taxon>Arachnida</taxon>
        <taxon>Acari</taxon>
        <taxon>Acariformes</taxon>
        <taxon>Sarcoptiformes</taxon>
        <taxon>Astigmata</taxon>
        <taxon>Psoroptidia</taxon>
        <taxon>Analgoidea</taxon>
        <taxon>Pyroglyphidae</taxon>
        <taxon>Dermatophagoidinae</taxon>
        <taxon>Dermatophagoides</taxon>
    </lineage>
</organism>
<protein>
    <submittedName>
        <fullName evidence="6">Fatty-acid amide hydrolase 2-like</fullName>
    </submittedName>
</protein>
<dbReference type="KEGG" id="dpte:113793252"/>
<accession>A0A6P6Y0R8</accession>
<sequence length="534" mass="59249">MLIIIIDFILRQLRYIVNIFATIIGYIFYPSQRGYLPAIKNDLLLKPATQLADMIKSGQLKSVDLVQAYIDRCKQINGDLNAIVDDNFAGALQEAKLVDERVQRELRGEKSADEPSIHEYPFLGVPYSAKNSIAVKGFAFTCGAYHRKGIIADKDCTTIMNMRKSGAIFLVITNVPDTTLFSDSFNYLNGRTNNPYDKSRIPGGSSGGEAALIASAGSVFGIGSDIAGSLRIPAHFCGIFSHCTSPGNIVIDEMFPSVRDVHPKVLTIGPMCRYACDLRPMLKVMTGDKLDLTEKPFNYSDLNVYYVRDLGDPLALSVDVEILNGLDKMIKHFIEKGTRTLELNMTKGDPNSFYDLRLATLFWLAAIYDPEMPNFHEIISHGEKMNPYSELFKCLIGTQNRYAAGPLVVGIVQKVGSKFLTENFFNKWKKIKSNIHRLLGNNGIILSPISSEIAPKHNQTLLKVFDSIYTSVWSALDLAMTTIPMGIDRHGMPFAIQVITAPNNDKLSITVVEELSKHFDGWIPPCPVDASKSS</sequence>
<dbReference type="InterPro" id="IPR023631">
    <property type="entry name" value="Amidase_dom"/>
</dbReference>
<proteinExistence type="inferred from homology"/>
<evidence type="ECO:0000256" key="2">
    <source>
        <dbReference type="PIRSR" id="PIRSR001221-1"/>
    </source>
</evidence>
<reference evidence="6" key="1">
    <citation type="submission" date="2025-08" db="UniProtKB">
        <authorList>
            <consortium name="RefSeq"/>
        </authorList>
    </citation>
    <scope>IDENTIFICATION</scope>
    <source>
        <strain evidence="6">Airmid</strain>
    </source>
</reference>
<comment type="similarity">
    <text evidence="1">Belongs to the amidase family.</text>
</comment>
<dbReference type="PANTHER" id="PTHR43372:SF3">
    <property type="entry name" value="AT07710P-RELATED"/>
    <property type="match status" value="1"/>
</dbReference>
<evidence type="ECO:0000259" key="4">
    <source>
        <dbReference type="Pfam" id="PF01425"/>
    </source>
</evidence>
<gene>
    <name evidence="6" type="primary">LOC113793252</name>
</gene>
<dbReference type="PROSITE" id="PS00571">
    <property type="entry name" value="AMIDASES"/>
    <property type="match status" value="1"/>
</dbReference>
<dbReference type="SUPFAM" id="SSF75304">
    <property type="entry name" value="Amidase signature (AS) enzymes"/>
    <property type="match status" value="1"/>
</dbReference>
<keyword evidence="3" id="KW-1133">Transmembrane helix</keyword>
<evidence type="ECO:0000313" key="6">
    <source>
        <dbReference type="RefSeq" id="XP_027199053.1"/>
    </source>
</evidence>
<feature type="active site" description="Charge relay system" evidence="2">
    <location>
        <position position="205"/>
    </location>
</feature>
<dbReference type="Proteomes" id="UP000515146">
    <property type="component" value="Unplaced"/>
</dbReference>
<dbReference type="InterPro" id="IPR020556">
    <property type="entry name" value="Amidase_CS"/>
</dbReference>
<dbReference type="Pfam" id="PF01425">
    <property type="entry name" value="Amidase"/>
    <property type="match status" value="1"/>
</dbReference>
<name>A0A6P6Y0R8_DERPT</name>
<dbReference type="OrthoDB" id="6428749at2759"/>
<dbReference type="AlphaFoldDB" id="A0A6P6Y0R8"/>